<keyword evidence="10" id="KW-1185">Reference proteome</keyword>
<dbReference type="GO" id="GO:0000160">
    <property type="term" value="P:phosphorelay signal transduction system"/>
    <property type="evidence" value="ECO:0007669"/>
    <property type="project" value="UniProtKB-KW"/>
</dbReference>
<keyword evidence="3" id="KW-0805">Transcription regulation</keyword>
<keyword evidence="1 6" id="KW-0597">Phosphoprotein</keyword>
<dbReference type="SUPFAM" id="SSF52172">
    <property type="entry name" value="CheY-like"/>
    <property type="match status" value="1"/>
</dbReference>
<dbReference type="InterPro" id="IPR001789">
    <property type="entry name" value="Sig_transdc_resp-reg_receiver"/>
</dbReference>
<dbReference type="Pfam" id="PF00196">
    <property type="entry name" value="GerE"/>
    <property type="match status" value="1"/>
</dbReference>
<dbReference type="InterPro" id="IPR058245">
    <property type="entry name" value="NreC/VraR/RcsB-like_REC"/>
</dbReference>
<evidence type="ECO:0000256" key="5">
    <source>
        <dbReference type="ARBA" id="ARBA00023163"/>
    </source>
</evidence>
<evidence type="ECO:0000256" key="2">
    <source>
        <dbReference type="ARBA" id="ARBA00023012"/>
    </source>
</evidence>
<dbReference type="SUPFAM" id="SSF46894">
    <property type="entry name" value="C-terminal effector domain of the bipartite response regulators"/>
    <property type="match status" value="1"/>
</dbReference>
<keyword evidence="5" id="KW-0804">Transcription</keyword>
<evidence type="ECO:0000259" key="7">
    <source>
        <dbReference type="PROSITE" id="PS50043"/>
    </source>
</evidence>
<keyword evidence="4" id="KW-0238">DNA-binding</keyword>
<dbReference type="GO" id="GO:0006355">
    <property type="term" value="P:regulation of DNA-templated transcription"/>
    <property type="evidence" value="ECO:0007669"/>
    <property type="project" value="InterPro"/>
</dbReference>
<feature type="modified residue" description="4-aspartylphosphate" evidence="6">
    <location>
        <position position="54"/>
    </location>
</feature>
<dbReference type="SMART" id="SM00421">
    <property type="entry name" value="HTH_LUXR"/>
    <property type="match status" value="1"/>
</dbReference>
<reference evidence="9" key="1">
    <citation type="submission" date="2021-10" db="EMBL/GenBank/DDBJ databases">
        <title>The diversity and Nitrogen Metabolism of Culturable Nitrate-Utilizing Bacteria Within the Oxygen Minimum Zone of the Changjiang (Yangtze River)Estuary.</title>
        <authorList>
            <person name="Zhang D."/>
            <person name="Zheng J."/>
            <person name="Liu S."/>
            <person name="He W."/>
        </authorList>
    </citation>
    <scope>NUCLEOTIDE SEQUENCE</scope>
    <source>
        <strain evidence="9">FXH-223</strain>
    </source>
</reference>
<feature type="domain" description="HTH luxR-type" evidence="7">
    <location>
        <begin position="142"/>
        <end position="207"/>
    </location>
</feature>
<proteinExistence type="predicted"/>
<dbReference type="InterPro" id="IPR000792">
    <property type="entry name" value="Tscrpt_reg_LuxR_C"/>
</dbReference>
<dbReference type="PRINTS" id="PR00038">
    <property type="entry name" value="HTHLUXR"/>
</dbReference>
<feature type="domain" description="Response regulatory" evidence="8">
    <location>
        <begin position="3"/>
        <end position="119"/>
    </location>
</feature>
<sequence>MIKVLVVDDHDLVRTGISRMLGDQDGIRVVGEARSGEDAIEMVRDLSPDVVLMDIKMPGMGGLEATRRMMRQDDGLRVIAVTVCEAEPFPSRLMQAGAAGYISKGADLEEMTRAIKVVFSGQRYISPDIAQAMALRSFSPPDLAPLDLLSERELQIMMLIVNCHKVQDVADQLCLSPKTVNTYRYRIFDKLGIDSDVELALVAVRHGMVDTNGLGMF</sequence>
<gene>
    <name evidence="9" type="primary">uvrY</name>
    <name evidence="9" type="ORF">LL252_17160</name>
</gene>
<dbReference type="PROSITE" id="PS00622">
    <property type="entry name" value="HTH_LUXR_1"/>
    <property type="match status" value="1"/>
</dbReference>
<evidence type="ECO:0000313" key="10">
    <source>
        <dbReference type="Proteomes" id="UP001108027"/>
    </source>
</evidence>
<dbReference type="SMART" id="SM00448">
    <property type="entry name" value="REC"/>
    <property type="match status" value="1"/>
</dbReference>
<dbReference type="RefSeq" id="WP_204431333.1">
    <property type="nucleotide sequence ID" value="NZ_ARXL01000114.1"/>
</dbReference>
<dbReference type="PROSITE" id="PS50043">
    <property type="entry name" value="HTH_LUXR_2"/>
    <property type="match status" value="1"/>
</dbReference>
<dbReference type="InterPro" id="IPR016032">
    <property type="entry name" value="Sig_transdc_resp-reg_C-effctor"/>
</dbReference>
<dbReference type="EMBL" id="JAJGNA010000034">
    <property type="protein sequence ID" value="MCC4310302.1"/>
    <property type="molecule type" value="Genomic_DNA"/>
</dbReference>
<accession>A0A9Q3UNM8</accession>
<keyword evidence="2" id="KW-0902">Two-component regulatory system</keyword>
<evidence type="ECO:0000256" key="1">
    <source>
        <dbReference type="ARBA" id="ARBA00022553"/>
    </source>
</evidence>
<dbReference type="AlphaFoldDB" id="A0A9Q3UNM8"/>
<evidence type="ECO:0000256" key="3">
    <source>
        <dbReference type="ARBA" id="ARBA00023015"/>
    </source>
</evidence>
<dbReference type="CDD" id="cd17535">
    <property type="entry name" value="REC_NarL-like"/>
    <property type="match status" value="1"/>
</dbReference>
<dbReference type="Gene3D" id="3.40.50.2300">
    <property type="match status" value="1"/>
</dbReference>
<comment type="caution">
    <text evidence="9">The sequence shown here is derived from an EMBL/GenBank/DDBJ whole genome shotgun (WGS) entry which is preliminary data.</text>
</comment>
<evidence type="ECO:0000256" key="6">
    <source>
        <dbReference type="PROSITE-ProRule" id="PRU00169"/>
    </source>
</evidence>
<dbReference type="NCBIfam" id="NF007018">
    <property type="entry name" value="PRK09483.1"/>
    <property type="match status" value="1"/>
</dbReference>
<dbReference type="Pfam" id="PF00072">
    <property type="entry name" value="Response_reg"/>
    <property type="match status" value="1"/>
</dbReference>
<dbReference type="InterPro" id="IPR039420">
    <property type="entry name" value="WalR-like"/>
</dbReference>
<name>A0A9Q3UNM8_9GAMM</name>
<protein>
    <submittedName>
        <fullName evidence="9">UvrY/SirA/GacA family response regulator transcription factor</fullName>
    </submittedName>
</protein>
<evidence type="ECO:0000259" key="8">
    <source>
        <dbReference type="PROSITE" id="PS50110"/>
    </source>
</evidence>
<organism evidence="9 10">
    <name type="scientific">Alloalcanivorax marinus</name>
    <dbReference type="NCBI Taxonomy" id="1177169"/>
    <lineage>
        <taxon>Bacteria</taxon>
        <taxon>Pseudomonadati</taxon>
        <taxon>Pseudomonadota</taxon>
        <taxon>Gammaproteobacteria</taxon>
        <taxon>Oceanospirillales</taxon>
        <taxon>Alcanivoracaceae</taxon>
        <taxon>Alloalcanivorax</taxon>
    </lineage>
</organism>
<evidence type="ECO:0000313" key="9">
    <source>
        <dbReference type="EMBL" id="MCC4310302.1"/>
    </source>
</evidence>
<dbReference type="CDD" id="cd06170">
    <property type="entry name" value="LuxR_C_like"/>
    <property type="match status" value="1"/>
</dbReference>
<dbReference type="GO" id="GO:0003677">
    <property type="term" value="F:DNA binding"/>
    <property type="evidence" value="ECO:0007669"/>
    <property type="project" value="UniProtKB-KW"/>
</dbReference>
<dbReference type="PROSITE" id="PS50110">
    <property type="entry name" value="RESPONSE_REGULATORY"/>
    <property type="match status" value="1"/>
</dbReference>
<dbReference type="PANTHER" id="PTHR43214:SF3">
    <property type="entry name" value="RESPONSE REGULATOR UVRY"/>
    <property type="match status" value="1"/>
</dbReference>
<dbReference type="Proteomes" id="UP001108027">
    <property type="component" value="Unassembled WGS sequence"/>
</dbReference>
<dbReference type="InterPro" id="IPR011006">
    <property type="entry name" value="CheY-like_superfamily"/>
</dbReference>
<dbReference type="PANTHER" id="PTHR43214">
    <property type="entry name" value="TWO-COMPONENT RESPONSE REGULATOR"/>
    <property type="match status" value="1"/>
</dbReference>
<evidence type="ECO:0000256" key="4">
    <source>
        <dbReference type="ARBA" id="ARBA00023125"/>
    </source>
</evidence>